<evidence type="ECO:0000256" key="8">
    <source>
        <dbReference type="ARBA" id="ARBA00022833"/>
    </source>
</evidence>
<dbReference type="InterPro" id="IPR017907">
    <property type="entry name" value="Znf_RING_CS"/>
</dbReference>
<organism evidence="16 17">
    <name type="scientific">Leptidea sinapis</name>
    <dbReference type="NCBI Taxonomy" id="189913"/>
    <lineage>
        <taxon>Eukaryota</taxon>
        <taxon>Metazoa</taxon>
        <taxon>Ecdysozoa</taxon>
        <taxon>Arthropoda</taxon>
        <taxon>Hexapoda</taxon>
        <taxon>Insecta</taxon>
        <taxon>Pterygota</taxon>
        <taxon>Neoptera</taxon>
        <taxon>Endopterygota</taxon>
        <taxon>Lepidoptera</taxon>
        <taxon>Glossata</taxon>
        <taxon>Ditrysia</taxon>
        <taxon>Papilionoidea</taxon>
        <taxon>Pieridae</taxon>
        <taxon>Dismorphiinae</taxon>
        <taxon>Leptidea</taxon>
    </lineage>
</organism>
<evidence type="ECO:0000256" key="2">
    <source>
        <dbReference type="ARBA" id="ARBA00008231"/>
    </source>
</evidence>
<dbReference type="CDD" id="cd16633">
    <property type="entry name" value="mRING-HC-C3HC3D_RBR_HOIL1"/>
    <property type="match status" value="1"/>
</dbReference>
<dbReference type="InterPro" id="IPR047559">
    <property type="entry name" value="HOIL1_RBR_mRING-HC-C3HC3D"/>
</dbReference>
<keyword evidence="4" id="KW-0479">Metal-binding</keyword>
<dbReference type="CDD" id="cd20345">
    <property type="entry name" value="BRcat_RBR_HOIL1"/>
    <property type="match status" value="1"/>
</dbReference>
<keyword evidence="10" id="KW-0496">Mitochondrion</keyword>
<dbReference type="InterPro" id="IPR001841">
    <property type="entry name" value="Znf_RING"/>
</dbReference>
<dbReference type="InterPro" id="IPR023335">
    <property type="entry name" value="ATP12_ortho_dom_sf"/>
</dbReference>
<dbReference type="SUPFAM" id="SSF57850">
    <property type="entry name" value="RING/U-box"/>
    <property type="match status" value="3"/>
</dbReference>
<feature type="region of interest" description="Disordered" evidence="13">
    <location>
        <begin position="1135"/>
        <end position="1156"/>
    </location>
</feature>
<name>A0A5E4Q4P0_9NEOP</name>
<keyword evidence="8" id="KW-0862">Zinc</keyword>
<gene>
    <name evidence="16" type="ORF">LSINAPIS_LOCUS4713</name>
</gene>
<sequence>MFLNLRPFFHIEKSIAKHCRFYATRKRFYRRADVIQNDRNWGVTLDHRKLKTPNGQLLTVNSEDLARALAAEWDAQQDIISQPSMHLTALCNTALDNPGKLSQHDITSYLIDFLATDTILFYSDEDEELKTLQESKWGAVLEWFQNRFNVVQEVAVGLQPPPVPVETRAVLARHYLSFDFAALNAINFGVETLKSPILMLACVDRYLQPTEAVMLARLEEEYQLRRWGRVPWAHELNQMELTARVAAALLIVQTSTDYQSAKEKKKNESVRRGAVPVSDQCVDCRPRFVNTLSLLMIQGVMNIDVETAAPRPRPLSAGIWTLFSWMRRSEKSLSQESISSVGSDRTAASFDFLSPGQYRYSRDPLLISPAPITDSYRKRLHENNQRRKRERDITLHRKYGLWKEEGAGYDGFSLPPLPNNYNEAGEKKVRCRRAASECLQRRSAYVPGKRRAPLPPLSTTSKSLPRNYKRKRPAPKPPVNELLENTQNTEINNNDEKLFKVTATTCEIDTPDKARDSNLEKIKDPGQHKETKVKVEKSFIRQLFENKKRSSAIEIPQVRLLPSISELDKEAAEIIEINKYPRNYNSHNNQEMAGEMWMCTKCLRKYNMTIKACVYCVSQHKNTSSLFTQTDHVSSRVDETKNKLKVNDNSEEKEKLREMLKELKHSLPKKHIDSKLKCHNSINKESVTTEAATLRIGSPAADKLVPQQNILTNNNNNKNNSIIISLDVGDPKKGDTENLNSTMPNRDNTLLENTKIEPRLVPKISSDDINRTTKSGASTSSVEIKLPMKNHLNSVNCNQIKASPETVITSSKIKTETEIIKKGSSDATANKDFGVTASEIKKTSEQTAVKLNWLNGPSTSTNQNLNTPLKISSLLNPIYLPKSKILTENLCTSHAIATKHQISTTGAVESKQNNLQTIKERKDESPVKSEKNPIHNNENLCKLATRRDLINQLELSIAKGDEKVAAEAASKLAKLRVACSVLSFSSQIVAEPSTSKHFVCFNTETPEPATVHQKDECKNNLSNSHDKKPNEIIKFQQCNSTQKDVCSTKEIIIENVTRGKTSAASQTEQVNVSTLKDLRQIAEKMLGLEKRLQRWIVGKTLCIDDTIKLDTVAGKDFKAPFYLCVVESENKNQSIGQKEFGSESNENATAIETSGPSSVNTSREFYNELIKLEQQAIVSNSDSFECGVCMETCGVGKGVVLRDCIHTFCRECLGDVVRHCEEPIVSCPAIGCPGVLQEREIRALISEEDYDKWLARGLAVAESGTRNTFHCRTPDCTGWAFCEPGVRKFPCPVCKHTNCVPCLAVHEATTCEQYQRQLHETVTAAAGNTQTDEGTQELLNSLISRGEALECPECKSIITKKWGCDWVKCSACKTEICWITKGRRWGPGGKGDTSAGCPPSAVVGGRNMPATDAANTAPSPMARGARMLRNSPEGAQIAISVNSSSKVLRTGIRKLKHVEIV</sequence>
<evidence type="ECO:0000256" key="10">
    <source>
        <dbReference type="ARBA" id="ARBA00023128"/>
    </source>
</evidence>
<keyword evidence="9" id="KW-0809">Transit peptide</keyword>
<dbReference type="InterPro" id="IPR013083">
    <property type="entry name" value="Znf_RING/FYVE/PHD"/>
</dbReference>
<keyword evidence="11" id="KW-0143">Chaperone</keyword>
<keyword evidence="6 12" id="KW-0863">Zinc-finger</keyword>
<dbReference type="PANTHER" id="PTHR21013">
    <property type="entry name" value="ATP SYNTHASE MITOCHONDRIAL F1 COMPLEX ASSEMBLY FACTOR 2/ATP12 PROTEIN, MITOCHONDRIAL PRECURSOR"/>
    <property type="match status" value="1"/>
</dbReference>
<comment type="subcellular location">
    <subcellularLocation>
        <location evidence="1">Mitochondrion</location>
    </subcellularLocation>
</comment>
<dbReference type="Gene3D" id="3.30.2180.10">
    <property type="entry name" value="ATP12-like"/>
    <property type="match status" value="1"/>
</dbReference>
<evidence type="ECO:0000259" key="15">
    <source>
        <dbReference type="PROSITE" id="PS51873"/>
    </source>
</evidence>
<keyword evidence="7" id="KW-0833">Ubl conjugation pathway</keyword>
<dbReference type="InterPro" id="IPR047558">
    <property type="entry name" value="BRcat_RBR_HOIL1"/>
</dbReference>
<dbReference type="GO" id="GO:0016740">
    <property type="term" value="F:transferase activity"/>
    <property type="evidence" value="ECO:0007669"/>
    <property type="project" value="UniProtKB-KW"/>
</dbReference>
<dbReference type="InterPro" id="IPR042272">
    <property type="entry name" value="ATP12_ATP_synth-F1-assembly_N"/>
</dbReference>
<evidence type="ECO:0000256" key="7">
    <source>
        <dbReference type="ARBA" id="ARBA00022786"/>
    </source>
</evidence>
<dbReference type="FunFam" id="3.30.40.10:FF:000137">
    <property type="entry name" value="RanBP-type and C3HC4-type zinc finger-containing protein 1"/>
    <property type="match status" value="1"/>
</dbReference>
<dbReference type="Gene3D" id="3.30.40.10">
    <property type="entry name" value="Zinc/RING finger domain, C3HC4 (zinc finger)"/>
    <property type="match status" value="1"/>
</dbReference>
<dbReference type="PROSITE" id="PS00518">
    <property type="entry name" value="ZF_RING_1"/>
    <property type="match status" value="1"/>
</dbReference>
<feature type="domain" description="RING-type" evidence="15">
    <location>
        <begin position="1182"/>
        <end position="1401"/>
    </location>
</feature>
<reference evidence="16 17" key="1">
    <citation type="submission" date="2017-07" db="EMBL/GenBank/DDBJ databases">
        <authorList>
            <person name="Talla V."/>
            <person name="Backstrom N."/>
        </authorList>
    </citation>
    <scope>NUCLEOTIDE SEQUENCE [LARGE SCALE GENOMIC DNA]</scope>
</reference>
<evidence type="ECO:0000256" key="13">
    <source>
        <dbReference type="SAM" id="MobiDB-lite"/>
    </source>
</evidence>
<dbReference type="GO" id="GO:0005739">
    <property type="term" value="C:mitochondrion"/>
    <property type="evidence" value="ECO:0007669"/>
    <property type="project" value="UniProtKB-SubCell"/>
</dbReference>
<evidence type="ECO:0000259" key="14">
    <source>
        <dbReference type="PROSITE" id="PS50089"/>
    </source>
</evidence>
<evidence type="ECO:0000256" key="1">
    <source>
        <dbReference type="ARBA" id="ARBA00004173"/>
    </source>
</evidence>
<feature type="region of interest" description="Disordered" evidence="13">
    <location>
        <begin position="444"/>
        <end position="481"/>
    </location>
</feature>
<protein>
    <recommendedName>
        <fullName evidence="18">RBR-type E3 ubiquitin transferase</fullName>
    </recommendedName>
</protein>
<dbReference type="PANTHER" id="PTHR21013:SF10">
    <property type="entry name" value="ATP SYNTHASE MITOCHONDRIAL F1 COMPLEX ASSEMBLY FACTOR 2"/>
    <property type="match status" value="1"/>
</dbReference>
<evidence type="ECO:0008006" key="18">
    <source>
        <dbReference type="Google" id="ProtNLM"/>
    </source>
</evidence>
<dbReference type="SUPFAM" id="SSF160909">
    <property type="entry name" value="ATP12-like"/>
    <property type="match status" value="1"/>
</dbReference>
<evidence type="ECO:0000256" key="12">
    <source>
        <dbReference type="PROSITE-ProRule" id="PRU00175"/>
    </source>
</evidence>
<dbReference type="InterPro" id="IPR011419">
    <property type="entry name" value="ATP12_ATP_synth-F1-assembly"/>
</dbReference>
<dbReference type="Gene3D" id="1.20.120.1750">
    <property type="match status" value="1"/>
</dbReference>
<dbReference type="Gene3D" id="1.10.3580.10">
    <property type="entry name" value="ATP12 ATPase"/>
    <property type="match status" value="1"/>
</dbReference>
<evidence type="ECO:0000256" key="6">
    <source>
        <dbReference type="ARBA" id="ARBA00022771"/>
    </source>
</evidence>
<dbReference type="Pfam" id="PF07542">
    <property type="entry name" value="ATP12"/>
    <property type="match status" value="1"/>
</dbReference>
<dbReference type="Proteomes" id="UP000324832">
    <property type="component" value="Unassembled WGS sequence"/>
</dbReference>
<dbReference type="GO" id="GO:0008270">
    <property type="term" value="F:zinc ion binding"/>
    <property type="evidence" value="ECO:0007669"/>
    <property type="project" value="UniProtKB-KW"/>
</dbReference>
<dbReference type="PROSITE" id="PS50089">
    <property type="entry name" value="ZF_RING_2"/>
    <property type="match status" value="1"/>
</dbReference>
<evidence type="ECO:0000256" key="5">
    <source>
        <dbReference type="ARBA" id="ARBA00022737"/>
    </source>
</evidence>
<evidence type="ECO:0000256" key="9">
    <source>
        <dbReference type="ARBA" id="ARBA00022946"/>
    </source>
</evidence>
<feature type="domain" description="RING-type" evidence="14">
    <location>
        <begin position="1186"/>
        <end position="1228"/>
    </location>
</feature>
<evidence type="ECO:0000256" key="4">
    <source>
        <dbReference type="ARBA" id="ARBA00022723"/>
    </source>
</evidence>
<evidence type="ECO:0000313" key="17">
    <source>
        <dbReference type="Proteomes" id="UP000324832"/>
    </source>
</evidence>
<proteinExistence type="inferred from homology"/>
<dbReference type="GO" id="GO:0033615">
    <property type="term" value="P:mitochondrial proton-transporting ATP synthase complex assembly"/>
    <property type="evidence" value="ECO:0007669"/>
    <property type="project" value="TreeGrafter"/>
</dbReference>
<keyword evidence="17" id="KW-1185">Reference proteome</keyword>
<evidence type="ECO:0000313" key="16">
    <source>
        <dbReference type="EMBL" id="VVC92216.1"/>
    </source>
</evidence>
<keyword evidence="3" id="KW-0808">Transferase</keyword>
<dbReference type="EMBL" id="FZQP02001227">
    <property type="protein sequence ID" value="VVC92216.1"/>
    <property type="molecule type" value="Genomic_DNA"/>
</dbReference>
<dbReference type="PROSITE" id="PS51873">
    <property type="entry name" value="TRIAD"/>
    <property type="match status" value="1"/>
</dbReference>
<accession>A0A5E4Q4P0</accession>
<keyword evidence="5" id="KW-0677">Repeat</keyword>
<evidence type="ECO:0000256" key="3">
    <source>
        <dbReference type="ARBA" id="ARBA00022679"/>
    </source>
</evidence>
<evidence type="ECO:0000256" key="11">
    <source>
        <dbReference type="ARBA" id="ARBA00023186"/>
    </source>
</evidence>
<dbReference type="InterPro" id="IPR044066">
    <property type="entry name" value="TRIAD_supradom"/>
</dbReference>
<comment type="similarity">
    <text evidence="2">Belongs to the ATP12 family.</text>
</comment>